<dbReference type="EMBL" id="JRNQ01000021">
    <property type="protein sequence ID" value="KGF45036.1"/>
    <property type="molecule type" value="Genomic_DNA"/>
</dbReference>
<keyword evidence="1" id="KW-0472">Membrane</keyword>
<feature type="transmembrane region" description="Helical" evidence="1">
    <location>
        <begin position="337"/>
        <end position="359"/>
    </location>
</feature>
<keyword evidence="3" id="KW-0808">Transferase</keyword>
<evidence type="ECO:0000256" key="1">
    <source>
        <dbReference type="SAM" id="Phobius"/>
    </source>
</evidence>
<dbReference type="AlphaFoldDB" id="A0A096AES1"/>
<feature type="transmembrane region" description="Helical" evidence="1">
    <location>
        <begin position="247"/>
        <end position="264"/>
    </location>
</feature>
<dbReference type="InterPro" id="IPR050879">
    <property type="entry name" value="Acyltransferase_3"/>
</dbReference>
<gene>
    <name evidence="3" type="ORF">HMPREF0647_04400</name>
</gene>
<name>A0A096AES1_9BACT</name>
<feature type="transmembrane region" description="Helical" evidence="1">
    <location>
        <begin position="20"/>
        <end position="39"/>
    </location>
</feature>
<organism evidence="3 4">
    <name type="scientific">Prevotella bivia DNF00320</name>
    <dbReference type="NCBI Taxonomy" id="1401068"/>
    <lineage>
        <taxon>Bacteria</taxon>
        <taxon>Pseudomonadati</taxon>
        <taxon>Bacteroidota</taxon>
        <taxon>Bacteroidia</taxon>
        <taxon>Bacteroidales</taxon>
        <taxon>Prevotellaceae</taxon>
        <taxon>Prevotella</taxon>
    </lineage>
</organism>
<sequence>MSQSSTVFTDTKPHYLILDGMRGVAALMVLIYHLFEGFATSPSNQICNHGYLAVPLFFVLSGFVIGYAYDDRWKKMSTADFFKRRLIRLHPMVVLGAILGFIAFIAQGSVTWKGEHIPTLYVVFACLFTLFMIPVAPSARLEVRGYGELFPLNGPYWSLLMEYIGNILYALLLRKLSNKMLATVVILSGLGVAVYAVGNGSGVYNLGVGWTMANGFHYAGFLVMLYSYSVGMLMARTYRYIQVRRSFWSFAFIIVILTAMPYVVYGGSAIWNGVYDAICVLVFFPLIVYGGASASVNGKITTKICQIIGEISYPVYAIHYPSMYLFYAWVWGSNVSLAKALPVGVSIIIANIVLAYVFLRIYDLPVRRFLASKLLKK</sequence>
<evidence type="ECO:0000313" key="4">
    <source>
        <dbReference type="Proteomes" id="UP000029525"/>
    </source>
</evidence>
<evidence type="ECO:0000313" key="3">
    <source>
        <dbReference type="EMBL" id="KGF45036.1"/>
    </source>
</evidence>
<dbReference type="RefSeq" id="WP_036866594.1">
    <property type="nucleotide sequence ID" value="NZ_JRNQ01000021.1"/>
</dbReference>
<feature type="transmembrane region" description="Helical" evidence="1">
    <location>
        <begin position="118"/>
        <end position="136"/>
    </location>
</feature>
<accession>A0A096AES1</accession>
<dbReference type="InterPro" id="IPR002656">
    <property type="entry name" value="Acyl_transf_3_dom"/>
</dbReference>
<dbReference type="PANTHER" id="PTHR23028">
    <property type="entry name" value="ACETYLTRANSFERASE"/>
    <property type="match status" value="1"/>
</dbReference>
<dbReference type="OrthoDB" id="9796461at2"/>
<feature type="domain" description="Acyltransferase 3" evidence="2">
    <location>
        <begin position="18"/>
        <end position="359"/>
    </location>
</feature>
<dbReference type="GO" id="GO:0016747">
    <property type="term" value="F:acyltransferase activity, transferring groups other than amino-acyl groups"/>
    <property type="evidence" value="ECO:0007669"/>
    <property type="project" value="InterPro"/>
</dbReference>
<feature type="transmembrane region" description="Helical" evidence="1">
    <location>
        <begin position="156"/>
        <end position="173"/>
    </location>
</feature>
<feature type="transmembrane region" description="Helical" evidence="1">
    <location>
        <begin position="89"/>
        <end position="106"/>
    </location>
</feature>
<keyword evidence="1" id="KW-0812">Transmembrane</keyword>
<comment type="caution">
    <text evidence="3">The sequence shown here is derived from an EMBL/GenBank/DDBJ whole genome shotgun (WGS) entry which is preliminary data.</text>
</comment>
<evidence type="ECO:0000259" key="2">
    <source>
        <dbReference type="Pfam" id="PF01757"/>
    </source>
</evidence>
<feature type="transmembrane region" description="Helical" evidence="1">
    <location>
        <begin position="270"/>
        <end position="292"/>
    </location>
</feature>
<dbReference type="Proteomes" id="UP000029525">
    <property type="component" value="Unassembled WGS sequence"/>
</dbReference>
<keyword evidence="1" id="KW-1133">Transmembrane helix</keyword>
<dbReference type="Pfam" id="PF01757">
    <property type="entry name" value="Acyl_transf_3"/>
    <property type="match status" value="1"/>
</dbReference>
<protein>
    <submittedName>
        <fullName evidence="3">Acyltransferase</fullName>
    </submittedName>
</protein>
<dbReference type="PANTHER" id="PTHR23028:SF134">
    <property type="entry name" value="PUTATIVE (AFU_ORTHOLOGUE AFUA_4G08520)-RELATED"/>
    <property type="match status" value="1"/>
</dbReference>
<feature type="transmembrane region" description="Helical" evidence="1">
    <location>
        <begin position="180"/>
        <end position="198"/>
    </location>
</feature>
<feature type="transmembrane region" description="Helical" evidence="1">
    <location>
        <begin position="218"/>
        <end position="235"/>
    </location>
</feature>
<keyword evidence="3" id="KW-0012">Acyltransferase</keyword>
<reference evidence="3 4" key="1">
    <citation type="submission" date="2014-07" db="EMBL/GenBank/DDBJ databases">
        <authorList>
            <person name="McCorrison J."/>
            <person name="Sanka R."/>
            <person name="Torralba M."/>
            <person name="Gillis M."/>
            <person name="Haft D.H."/>
            <person name="Methe B."/>
            <person name="Sutton G."/>
            <person name="Nelson K.E."/>
        </authorList>
    </citation>
    <scope>NUCLEOTIDE SEQUENCE [LARGE SCALE GENOMIC DNA]</scope>
    <source>
        <strain evidence="3 4">DNF00320</strain>
    </source>
</reference>
<feature type="transmembrane region" description="Helical" evidence="1">
    <location>
        <begin position="313"/>
        <end position="331"/>
    </location>
</feature>
<feature type="transmembrane region" description="Helical" evidence="1">
    <location>
        <begin position="51"/>
        <end position="69"/>
    </location>
</feature>
<proteinExistence type="predicted"/>